<dbReference type="Gene3D" id="1.10.530.10">
    <property type="match status" value="1"/>
</dbReference>
<evidence type="ECO:0000313" key="4">
    <source>
        <dbReference type="Proteomes" id="UP000824755"/>
    </source>
</evidence>
<dbReference type="SUPFAM" id="SSF53955">
    <property type="entry name" value="Lysozyme-like"/>
    <property type="match status" value="1"/>
</dbReference>
<evidence type="ECO:0000256" key="1">
    <source>
        <dbReference type="SAM" id="MobiDB-lite"/>
    </source>
</evidence>
<evidence type="ECO:0000259" key="2">
    <source>
        <dbReference type="Pfam" id="PF20410"/>
    </source>
</evidence>
<gene>
    <name evidence="3" type="ORF">H8L67_06965</name>
</gene>
<feature type="domain" description="X-Tfes XVIPCD" evidence="2">
    <location>
        <begin position="372"/>
        <end position="460"/>
    </location>
</feature>
<reference evidence="3 4" key="1">
    <citation type="submission" date="2021-08" db="EMBL/GenBank/DDBJ databases">
        <title>Lysobacter sp. strain CJ11 Genome sequencing and assembly.</title>
        <authorList>
            <person name="Kim I."/>
        </authorList>
    </citation>
    <scope>NUCLEOTIDE SEQUENCE [LARGE SCALE GENOMIC DNA]</scope>
    <source>
        <strain evidence="3 4">CJ11</strain>
    </source>
</reference>
<proteinExistence type="predicted"/>
<dbReference type="InterPro" id="IPR023346">
    <property type="entry name" value="Lysozyme-like_dom_sf"/>
</dbReference>
<feature type="compositionally biased region" description="Low complexity" evidence="1">
    <location>
        <begin position="209"/>
        <end position="227"/>
    </location>
</feature>
<dbReference type="Proteomes" id="UP000824755">
    <property type="component" value="Chromosome"/>
</dbReference>
<sequence>MTPKIQSLFEAAESGPKGYNAYNRGTKTDAQGVRNIIPATRDIDFSALTLKEVMALQKLPKSNTDSVFAVGLYQLTPDTTKHAVEALKLKDTEKFTPELQDRIFSDYLLQQKRPAIAAYIRNEGKNSLKSAQHELSKEWAGMPDPYKDGASHYGKGTSNKAHVTLDVSKNFLEDLRADYAQLRKEGLSKTAAWSGLFDGRTIVHTPDVVAAPTPETAPTKKPNTPSKKPTEDQPGLLDDLKDIPLFKSMQDALEKITGPALGKRLDEVLENIDERAILGVVDKSLKNAGDAASDSLKALNEKFKQTMSDHIPIQITPKAIATPVYPVPVKRTDVPLPAQTQVPKQDAVVKAAAVTAVAERPVCVRLDDHSQRLLHQVEAQLAGEAGQRLGAMSEADATRLLHAVVAEARVSGFKHVVELQVTKDRNGLIAFDGAPDSPASRRLYVDRAQAAAQSLERSAAIINVEAVAIEQHFTDAPKQTAQLSPR</sequence>
<dbReference type="Pfam" id="PF20410">
    <property type="entry name" value="X-Tfes_XVIPCD"/>
    <property type="match status" value="1"/>
</dbReference>
<dbReference type="RefSeq" id="WP_220379130.1">
    <property type="nucleotide sequence ID" value="NZ_CP080544.1"/>
</dbReference>
<evidence type="ECO:0000313" key="3">
    <source>
        <dbReference type="EMBL" id="QYR52344.1"/>
    </source>
</evidence>
<accession>A0ABX8WQ29</accession>
<protein>
    <recommendedName>
        <fullName evidence="2">X-Tfes XVIPCD domain-containing protein</fullName>
    </recommendedName>
</protein>
<organism evidence="3 4">
    <name type="scientific">Lysobacter soyae</name>
    <dbReference type="NCBI Taxonomy" id="2764185"/>
    <lineage>
        <taxon>Bacteria</taxon>
        <taxon>Pseudomonadati</taxon>
        <taxon>Pseudomonadota</taxon>
        <taxon>Gammaproteobacteria</taxon>
        <taxon>Lysobacterales</taxon>
        <taxon>Lysobacteraceae</taxon>
        <taxon>Lysobacter</taxon>
    </lineage>
</organism>
<dbReference type="EMBL" id="CP080544">
    <property type="protein sequence ID" value="QYR52344.1"/>
    <property type="molecule type" value="Genomic_DNA"/>
</dbReference>
<keyword evidence="4" id="KW-1185">Reference proteome</keyword>
<feature type="region of interest" description="Disordered" evidence="1">
    <location>
        <begin position="209"/>
        <end position="237"/>
    </location>
</feature>
<name>A0ABX8WQ29_9GAMM</name>
<dbReference type="InterPro" id="IPR046519">
    <property type="entry name" value="X-Tfes_XVIPCD"/>
</dbReference>